<organism evidence="2 3">
    <name type="scientific">Sandarakinorhabdus fusca</name>
    <dbReference type="NCBI Taxonomy" id="1439888"/>
    <lineage>
        <taxon>Bacteria</taxon>
        <taxon>Pseudomonadati</taxon>
        <taxon>Pseudomonadota</taxon>
        <taxon>Alphaproteobacteria</taxon>
        <taxon>Sphingomonadales</taxon>
        <taxon>Sphingosinicellaceae</taxon>
        <taxon>Sandarakinorhabdus</taxon>
    </lineage>
</organism>
<evidence type="ECO:0000313" key="3">
    <source>
        <dbReference type="Proteomes" id="UP000481327"/>
    </source>
</evidence>
<feature type="transmembrane region" description="Helical" evidence="1">
    <location>
        <begin position="115"/>
        <end position="132"/>
    </location>
</feature>
<dbReference type="PANTHER" id="PTHR15887:SF1">
    <property type="entry name" value="TRANSMEMBRANE PROTEIN 69"/>
    <property type="match status" value="1"/>
</dbReference>
<feature type="transmembrane region" description="Helical" evidence="1">
    <location>
        <begin position="55"/>
        <end position="77"/>
    </location>
</feature>
<keyword evidence="1" id="KW-0812">Transmembrane</keyword>
<feature type="transmembrane region" description="Helical" evidence="1">
    <location>
        <begin position="28"/>
        <end position="49"/>
    </location>
</feature>
<proteinExistence type="predicted"/>
<dbReference type="OrthoDB" id="5297436at2"/>
<comment type="caution">
    <text evidence="2">The sequence shown here is derived from an EMBL/GenBank/DDBJ whole genome shotgun (WGS) entry which is preliminary data.</text>
</comment>
<sequence length="170" mass="17360">MGNARADTASMDDKDATPMPPTAIPRSVLVYGVLGLVPFLAPPAIAALTPAHADILGLVAVVYGALILSFLGGARWGQEVARPGPRAGVVTLAMLPTLAGLALLLATWLDRPAQLTALAALLGLHFVWDAASGGLPPWYTRLRLLLTVGAVAGLLAMAQLVAAPAAVVMT</sequence>
<accession>A0A7C9KVC8</accession>
<dbReference type="Proteomes" id="UP000481327">
    <property type="component" value="Unassembled WGS sequence"/>
</dbReference>
<name>A0A7C9KVC8_9SPHN</name>
<gene>
    <name evidence="2" type="ORF">F3168_00900</name>
</gene>
<dbReference type="InterPro" id="IPR021836">
    <property type="entry name" value="DUF3429"/>
</dbReference>
<keyword evidence="1" id="KW-1133">Transmembrane helix</keyword>
<dbReference type="Pfam" id="PF11911">
    <property type="entry name" value="DUF3429"/>
    <property type="match status" value="1"/>
</dbReference>
<evidence type="ECO:0000256" key="1">
    <source>
        <dbReference type="SAM" id="Phobius"/>
    </source>
</evidence>
<feature type="transmembrane region" description="Helical" evidence="1">
    <location>
        <begin position="89"/>
        <end position="109"/>
    </location>
</feature>
<evidence type="ECO:0000313" key="2">
    <source>
        <dbReference type="EMBL" id="MQT15822.1"/>
    </source>
</evidence>
<reference evidence="2 3" key="1">
    <citation type="submission" date="2019-09" db="EMBL/GenBank/DDBJ databases">
        <title>Polymorphobacter sp. isolated from a lake in China.</title>
        <authorList>
            <person name="Liu Z."/>
        </authorList>
    </citation>
    <scope>NUCLEOTIDE SEQUENCE [LARGE SCALE GENOMIC DNA]</scope>
    <source>
        <strain evidence="2 3">D40P</strain>
    </source>
</reference>
<keyword evidence="3" id="KW-1185">Reference proteome</keyword>
<keyword evidence="1" id="KW-0472">Membrane</keyword>
<feature type="transmembrane region" description="Helical" evidence="1">
    <location>
        <begin position="144"/>
        <end position="167"/>
    </location>
</feature>
<protein>
    <submittedName>
        <fullName evidence="2">DUF3429 family protein</fullName>
    </submittedName>
</protein>
<dbReference type="AlphaFoldDB" id="A0A7C9KVC8"/>
<dbReference type="PANTHER" id="PTHR15887">
    <property type="entry name" value="TRANSMEMBRANE PROTEIN 69"/>
    <property type="match status" value="1"/>
</dbReference>
<dbReference type="EMBL" id="WIOL01000001">
    <property type="protein sequence ID" value="MQT15822.1"/>
    <property type="molecule type" value="Genomic_DNA"/>
</dbReference>